<dbReference type="PANTHER" id="PTHR30181:SF3">
    <property type="entry name" value="MULTIPHOSPHORYL TRANSFER PROTEIN"/>
    <property type="match status" value="1"/>
</dbReference>
<dbReference type="InterPro" id="IPR001020">
    <property type="entry name" value="PTS_HPr_His_P_site"/>
</dbReference>
<dbReference type="PROSITE" id="PS00369">
    <property type="entry name" value="PTS_HPR_HIS"/>
    <property type="match status" value="1"/>
</dbReference>
<keyword evidence="5" id="KW-0963">Cytoplasm</keyword>
<evidence type="ECO:0000313" key="14">
    <source>
        <dbReference type="Proteomes" id="UP000002943"/>
    </source>
</evidence>
<dbReference type="PROSITE" id="PS00372">
    <property type="entry name" value="PTS_EIIA_TYPE_2_HIS"/>
    <property type="match status" value="1"/>
</dbReference>
<feature type="domain" description="PTS EIIA type-2" evidence="11">
    <location>
        <begin position="29"/>
        <end position="169"/>
    </location>
</feature>
<dbReference type="Pfam" id="PF00381">
    <property type="entry name" value="PTS-HPr"/>
    <property type="match status" value="1"/>
</dbReference>
<evidence type="ECO:0000259" key="11">
    <source>
        <dbReference type="PROSITE" id="PS51094"/>
    </source>
</evidence>
<dbReference type="InterPro" id="IPR050893">
    <property type="entry name" value="Sugar_PTS"/>
</dbReference>
<dbReference type="EMBL" id="AEIU01000088">
    <property type="protein sequence ID" value="EFP95708.1"/>
    <property type="molecule type" value="Genomic_DNA"/>
</dbReference>
<keyword evidence="10" id="KW-0418">Kinase</keyword>
<dbReference type="Proteomes" id="UP000002943">
    <property type="component" value="Unassembled WGS sequence"/>
</dbReference>
<evidence type="ECO:0000256" key="4">
    <source>
        <dbReference type="ARBA" id="ARBA00022448"/>
    </source>
</evidence>
<dbReference type="NCBIfam" id="NF008319">
    <property type="entry name" value="PRK11109.1"/>
    <property type="match status" value="1"/>
</dbReference>
<evidence type="ECO:0000256" key="1">
    <source>
        <dbReference type="ARBA" id="ARBA00003136"/>
    </source>
</evidence>
<sequence>MIELSASAYQDSKSLNYVAQPLIRRVVVLDINKRDISFAQTAKNKTDALTMIVHDLISKGCVDSGYLKGVFQREAQSSTYLGHGIAIPHGTVETRSKVNKTGLSIFHFADGIDWDNGQTVHLVIGIAAKSDEHLDILKRLTHLLSDKDIDNNIANLENIEQIVELLSPTPQCKAECNPSLIKLNFPASDMVQITAVAGGLLKNAGHVGSGTLTDMITQEPIHLGKGLWLVSSSKQVTYTAVSVVTTANDCQYDNHKVKGLIAIAACNQTHVPILENISQWLFEGQHADLFNLSTDEIIEKLTGDKLTTVSEDMDHNEIFTIHNAHGLHARPSAVLVAEAKKFEATILVSNLNGSEKVVNAKSLMKVITLGVKCGHQLKFSAQGPDSKQAILSIGAVIKAGLGEH</sequence>
<proteinExistence type="predicted"/>
<name>E3BMG3_9VIBR</name>
<evidence type="ECO:0000256" key="2">
    <source>
        <dbReference type="ARBA" id="ARBA00004496"/>
    </source>
</evidence>
<dbReference type="STRING" id="796620.VIBC2010_17195"/>
<keyword evidence="7" id="KW-0762">Sugar transport</keyword>
<accession>E3BMG3</accession>
<dbReference type="PROSITE" id="PS51350">
    <property type="entry name" value="PTS_HPR_DOM"/>
    <property type="match status" value="1"/>
</dbReference>
<evidence type="ECO:0000256" key="3">
    <source>
        <dbReference type="ARBA" id="ARBA00015565"/>
    </source>
</evidence>
<comment type="subcellular location">
    <subcellularLocation>
        <location evidence="2">Cytoplasm</location>
    </subcellularLocation>
</comment>
<dbReference type="CDD" id="cd00367">
    <property type="entry name" value="PTS-HPr_like"/>
    <property type="match status" value="1"/>
</dbReference>
<dbReference type="GO" id="GO:0016301">
    <property type="term" value="F:kinase activity"/>
    <property type="evidence" value="ECO:0007669"/>
    <property type="project" value="UniProtKB-KW"/>
</dbReference>
<dbReference type="PRINTS" id="PR00107">
    <property type="entry name" value="PHOSPHOCPHPR"/>
</dbReference>
<gene>
    <name evidence="13" type="ORF">VIBC2010_17195</name>
</gene>
<evidence type="ECO:0000256" key="6">
    <source>
        <dbReference type="ARBA" id="ARBA00022553"/>
    </source>
</evidence>
<keyword evidence="6" id="KW-0597">Phosphoprotein</keyword>
<keyword evidence="14" id="KW-1185">Reference proteome</keyword>
<evidence type="ECO:0000256" key="7">
    <source>
        <dbReference type="ARBA" id="ARBA00022597"/>
    </source>
</evidence>
<dbReference type="Gene3D" id="3.30.1340.10">
    <property type="entry name" value="HPr-like"/>
    <property type="match status" value="1"/>
</dbReference>
<evidence type="ECO:0000256" key="8">
    <source>
        <dbReference type="ARBA" id="ARBA00022679"/>
    </source>
</evidence>
<dbReference type="NCBIfam" id="TIGR01003">
    <property type="entry name" value="PTS_HPr_family"/>
    <property type="match status" value="1"/>
</dbReference>
<protein>
    <recommendedName>
        <fullName evidence="3">Multiphosphoryl transfer protein</fullName>
    </recommendedName>
</protein>
<evidence type="ECO:0000259" key="12">
    <source>
        <dbReference type="PROSITE" id="PS51350"/>
    </source>
</evidence>
<keyword evidence="9" id="KW-0598">Phosphotransferase system</keyword>
<dbReference type="GO" id="GO:0009401">
    <property type="term" value="P:phosphoenolpyruvate-dependent sugar phosphotransferase system"/>
    <property type="evidence" value="ECO:0007669"/>
    <property type="project" value="UniProtKB-KW"/>
</dbReference>
<dbReference type="eggNOG" id="COG1925">
    <property type="taxonomic scope" value="Bacteria"/>
</dbReference>
<dbReference type="InterPro" id="IPR035895">
    <property type="entry name" value="HPr-like_sf"/>
</dbReference>
<organism evidence="13 14">
    <name type="scientific">Vibrio caribbeanicus ATCC BAA-2122</name>
    <dbReference type="NCBI Taxonomy" id="796620"/>
    <lineage>
        <taxon>Bacteria</taxon>
        <taxon>Pseudomonadati</taxon>
        <taxon>Pseudomonadota</taxon>
        <taxon>Gammaproteobacteria</taxon>
        <taxon>Vibrionales</taxon>
        <taxon>Vibrionaceae</taxon>
        <taxon>Vibrio</taxon>
    </lineage>
</organism>
<dbReference type="Pfam" id="PF00359">
    <property type="entry name" value="PTS_EIIA_2"/>
    <property type="match status" value="1"/>
</dbReference>
<dbReference type="GO" id="GO:0005886">
    <property type="term" value="C:plasma membrane"/>
    <property type="evidence" value="ECO:0007669"/>
    <property type="project" value="TreeGrafter"/>
</dbReference>
<keyword evidence="8" id="KW-0808">Transferase</keyword>
<dbReference type="InterPro" id="IPR002114">
    <property type="entry name" value="PTS_HPr_Ser_P_site"/>
</dbReference>
<dbReference type="CDD" id="cd00211">
    <property type="entry name" value="PTS_IIA_fru"/>
    <property type="match status" value="1"/>
</dbReference>
<comment type="caution">
    <text evidence="13">The sequence shown here is derived from an EMBL/GenBank/DDBJ whole genome shotgun (WGS) entry which is preliminary data.</text>
</comment>
<dbReference type="InterPro" id="IPR000032">
    <property type="entry name" value="HPr-like"/>
</dbReference>
<dbReference type="GO" id="GO:0090563">
    <property type="term" value="F:protein-phosphocysteine-sugar phosphotransferase activity"/>
    <property type="evidence" value="ECO:0007669"/>
    <property type="project" value="TreeGrafter"/>
</dbReference>
<comment type="function">
    <text evidence="1">The phosphoenolpyruvate-dependent sugar phosphotransferase system (sugar PTS), a major carbohydrate active transport system, catalyzes the phosphorylation of incoming sugar substrates concomitantly with their translocation across the cell membrane. The enzyme II FruAB PTS system is involved in fructose transport.</text>
</comment>
<keyword evidence="4" id="KW-0813">Transport</keyword>
<dbReference type="InterPro" id="IPR002178">
    <property type="entry name" value="PTS_EIIA_type-2_dom"/>
</dbReference>
<dbReference type="AlphaFoldDB" id="E3BMG3"/>
<dbReference type="SUPFAM" id="SSF55594">
    <property type="entry name" value="HPr-like"/>
    <property type="match status" value="1"/>
</dbReference>
<dbReference type="PROSITE" id="PS51094">
    <property type="entry name" value="PTS_EIIA_TYPE_2"/>
    <property type="match status" value="1"/>
</dbReference>
<evidence type="ECO:0000256" key="10">
    <source>
        <dbReference type="ARBA" id="ARBA00022777"/>
    </source>
</evidence>
<evidence type="ECO:0000313" key="13">
    <source>
        <dbReference type="EMBL" id="EFP95708.1"/>
    </source>
</evidence>
<dbReference type="GO" id="GO:0005737">
    <property type="term" value="C:cytoplasm"/>
    <property type="evidence" value="ECO:0007669"/>
    <property type="project" value="UniProtKB-SubCell"/>
</dbReference>
<dbReference type="eggNOG" id="COG4668">
    <property type="taxonomic scope" value="Bacteria"/>
</dbReference>
<reference evidence="13 14" key="1">
    <citation type="journal article" date="2012" name="Int. J. Syst. Evol. Microbiol.">
        <title>Vibrio caribbeanicus sp. nov., isolated from the marine sponge Scleritoderma cyanea.</title>
        <authorList>
            <person name="Hoffmann M."/>
            <person name="Monday S.R."/>
            <person name="Allard M.W."/>
            <person name="Strain E.A."/>
            <person name="Whittaker P."/>
            <person name="Naum M."/>
            <person name="McCarthy P.J."/>
            <person name="Lopez J.V."/>
            <person name="Fischer M."/>
            <person name="Brown E.W."/>
        </authorList>
    </citation>
    <scope>NUCLEOTIDE SEQUENCE [LARGE SCALE GENOMIC DNA]</scope>
    <source>
        <strain evidence="13 14">ATCC BAA-2122</strain>
    </source>
</reference>
<evidence type="ECO:0000256" key="5">
    <source>
        <dbReference type="ARBA" id="ARBA00022490"/>
    </source>
</evidence>
<evidence type="ECO:0000256" key="9">
    <source>
        <dbReference type="ARBA" id="ARBA00022683"/>
    </source>
</evidence>
<dbReference type="InterPro" id="IPR016152">
    <property type="entry name" value="PTrfase/Anion_transptr"/>
</dbReference>
<dbReference type="SUPFAM" id="SSF55804">
    <property type="entry name" value="Phoshotransferase/anion transport protein"/>
    <property type="match status" value="2"/>
</dbReference>
<dbReference type="PANTHER" id="PTHR30181">
    <property type="entry name" value="MANNITOL PERMEASE IIC COMPONENT"/>
    <property type="match status" value="1"/>
</dbReference>
<feature type="domain" description="HPr" evidence="12">
    <location>
        <begin position="314"/>
        <end position="404"/>
    </location>
</feature>
<dbReference type="Gene3D" id="3.40.930.10">
    <property type="entry name" value="Mannitol-specific EII, Chain A"/>
    <property type="match status" value="2"/>
</dbReference>
<dbReference type="PROSITE" id="PS00589">
    <property type="entry name" value="PTS_HPR_SER"/>
    <property type="match status" value="1"/>
</dbReference>